<dbReference type="SUPFAM" id="SSF53474">
    <property type="entry name" value="alpha/beta-Hydrolases"/>
    <property type="match status" value="1"/>
</dbReference>
<protein>
    <recommendedName>
        <fullName evidence="2">Serine aminopeptidase S33 domain-containing protein</fullName>
    </recommendedName>
</protein>
<comment type="caution">
    <text evidence="3">The sequence shown here is derived from an EMBL/GenBank/DDBJ whole genome shotgun (WGS) entry which is preliminary data.</text>
</comment>
<evidence type="ECO:0000256" key="1">
    <source>
        <dbReference type="ARBA" id="ARBA00022801"/>
    </source>
</evidence>
<dbReference type="PANTHER" id="PTHR43798">
    <property type="entry name" value="MONOACYLGLYCEROL LIPASE"/>
    <property type="match status" value="1"/>
</dbReference>
<keyword evidence="1" id="KW-0378">Hydrolase</keyword>
<accession>W4HMJ4</accession>
<dbReference type="Pfam" id="PF12146">
    <property type="entry name" value="Hydrolase_4"/>
    <property type="match status" value="1"/>
</dbReference>
<proteinExistence type="predicted"/>
<evidence type="ECO:0000313" key="4">
    <source>
        <dbReference type="Proteomes" id="UP000019063"/>
    </source>
</evidence>
<keyword evidence="4" id="KW-1185">Reference proteome</keyword>
<dbReference type="STRING" id="1379903.ATO8_03741"/>
<reference evidence="3 4" key="1">
    <citation type="journal article" date="2014" name="Antonie Van Leeuwenhoek">
        <title>Roseivivax atlanticus sp. nov., isolated from surface seawater of the Atlantic Ocean.</title>
        <authorList>
            <person name="Li G."/>
            <person name="Lai Q."/>
            <person name="Liu X."/>
            <person name="Sun F."/>
            <person name="Shao Z."/>
        </authorList>
    </citation>
    <scope>NUCLEOTIDE SEQUENCE [LARGE SCALE GENOMIC DNA]</scope>
    <source>
        <strain evidence="3 4">22II-s10s</strain>
    </source>
</reference>
<dbReference type="RefSeq" id="WP_051487362.1">
    <property type="nucleotide sequence ID" value="NZ_AQQW01000002.1"/>
</dbReference>
<feature type="domain" description="Serine aminopeptidase S33" evidence="2">
    <location>
        <begin position="77"/>
        <end position="197"/>
    </location>
</feature>
<dbReference type="InterPro" id="IPR050266">
    <property type="entry name" value="AB_hydrolase_sf"/>
</dbReference>
<organism evidence="3 4">
    <name type="scientific">Roseivivax marinus</name>
    <dbReference type="NCBI Taxonomy" id="1379903"/>
    <lineage>
        <taxon>Bacteria</taxon>
        <taxon>Pseudomonadati</taxon>
        <taxon>Pseudomonadota</taxon>
        <taxon>Alphaproteobacteria</taxon>
        <taxon>Rhodobacterales</taxon>
        <taxon>Roseobacteraceae</taxon>
        <taxon>Roseivivax</taxon>
    </lineage>
</organism>
<dbReference type="InterPro" id="IPR022742">
    <property type="entry name" value="Hydrolase_4"/>
</dbReference>
<evidence type="ECO:0000259" key="2">
    <source>
        <dbReference type="Pfam" id="PF12146"/>
    </source>
</evidence>
<dbReference type="EMBL" id="AQQW01000002">
    <property type="protein sequence ID" value="ETW13972.1"/>
    <property type="molecule type" value="Genomic_DNA"/>
</dbReference>
<dbReference type="eggNOG" id="COG2267">
    <property type="taxonomic scope" value="Bacteria"/>
</dbReference>
<evidence type="ECO:0000313" key="3">
    <source>
        <dbReference type="EMBL" id="ETW13972.1"/>
    </source>
</evidence>
<gene>
    <name evidence="3" type="ORF">ATO8_03741</name>
</gene>
<name>W4HMJ4_9RHOB</name>
<dbReference type="PANTHER" id="PTHR43798:SF31">
    <property type="entry name" value="AB HYDROLASE SUPERFAMILY PROTEIN YCLE"/>
    <property type="match status" value="1"/>
</dbReference>
<dbReference type="AlphaFoldDB" id="W4HMJ4"/>
<dbReference type="InterPro" id="IPR029058">
    <property type="entry name" value="AB_hydrolase_fold"/>
</dbReference>
<dbReference type="Gene3D" id="3.40.50.1820">
    <property type="entry name" value="alpha/beta hydrolase"/>
    <property type="match status" value="1"/>
</dbReference>
<sequence length="331" mass="35054">MRLIARIAAALGLLALVLVVVALVLPDEPDDVDVTFDPARLDVGVDAYLREAEARFDDIVPGTRKRVRWAGETGTPTDWAVIYLHGFSASSEEIRPVPENVADALGANLYYTRLSGHGRDAEAMGEPSLTDWMRDVAEAMAIGRAIGDRVLILSTSTGGTLATIAAADPEMSEGLAGMVLLSPNYRVGNPVARVLRWPGVRWWGPLIAGERRGFTPANELHAKFWTEDYPFAAVLPMAEAVGAAAEVDHAALRVPALFVYAPTDKVVDPSATQAVAADWGGPVTVEAVTPGPEADPSNHVIAGDILSPSLTGPVTERILGWIDTLPGPDGG</sequence>
<dbReference type="GO" id="GO:0016020">
    <property type="term" value="C:membrane"/>
    <property type="evidence" value="ECO:0007669"/>
    <property type="project" value="TreeGrafter"/>
</dbReference>
<dbReference type="PATRIC" id="fig|1317118.6.peg.771"/>
<dbReference type="GO" id="GO:0016787">
    <property type="term" value="F:hydrolase activity"/>
    <property type="evidence" value="ECO:0007669"/>
    <property type="project" value="UniProtKB-KW"/>
</dbReference>
<dbReference type="Proteomes" id="UP000019063">
    <property type="component" value="Unassembled WGS sequence"/>
</dbReference>